<name>A0A6I1MNY0_9CLOT</name>
<dbReference type="Pfam" id="PF12673">
    <property type="entry name" value="SipL"/>
    <property type="match status" value="1"/>
</dbReference>
<dbReference type="OrthoDB" id="1946582at2"/>
<protein>
    <submittedName>
        <fullName evidence="2">DUF3794 domain-containing protein</fullName>
    </submittedName>
</protein>
<accession>A0A6I1MNY0</accession>
<keyword evidence="3" id="KW-1185">Reference proteome</keyword>
<sequence length="594" mass="67043">MYCNCSNNNNYDVIGLCNIKNFSDKYGPFTDKAWVQLSIPSILTVEDINPNIEDIKKVYVNLQITSSKIIPTPISQGSNAEGLILTGKKLLIDGFICEKVVYTALNPCQTVHTISFNIPFCTYIVLEANADIFNDKYCIQTCLEDVFISIMDCKTLFQNITFFIYTFKSPIIPCVKLPCPEPGPNPEPPIFKLPNSIIIKNKDLSETVSTIEFNRATKQFFVTLSAQLPDPKGPISEELYFVLRLKDSTNTKVKITNVIFLDTLTNIFINTLDELMNFPFEYDDILELEYLLPSTITVTDFPSAPTNHTPTENKEYYRIKSTGLEKFTPAPIPTLNKIIFKELNDEQIVTIELQNNKFKVTNTDTEFTSSSGIVFAFLLRDKNGILKESKNIKSNTYTGNFKNLLNNQPYADTDLMDLRYISSSAVSITDTTNASSHTINKHYADFKIESNKLVPYAPYFFKNAIEFRNVNNELMGILRVNFSPLSLDGFSTNVIADTTNPNEEFFNIKIQDSGGAIFNIPQLAPSIKCSDSLDVLYTSLDGLPVKLNWRIILTYKDNNRIKITNFPNRGDISSPPDGTTTSTYRITPRGLVLM</sequence>
<gene>
    <name evidence="2" type="ORF">GBZ86_02415</name>
</gene>
<dbReference type="InterPro" id="IPR024300">
    <property type="entry name" value="SipL_SPOCS_dom"/>
</dbReference>
<organism evidence="2 3">
    <name type="scientific">Clostridium tarantellae</name>
    <dbReference type="NCBI Taxonomy" id="39493"/>
    <lineage>
        <taxon>Bacteria</taxon>
        <taxon>Bacillati</taxon>
        <taxon>Bacillota</taxon>
        <taxon>Clostridia</taxon>
        <taxon>Eubacteriales</taxon>
        <taxon>Clostridiaceae</taxon>
        <taxon>Clostridium</taxon>
    </lineage>
</organism>
<evidence type="ECO:0000313" key="3">
    <source>
        <dbReference type="Proteomes" id="UP000430345"/>
    </source>
</evidence>
<comment type="caution">
    <text evidence="2">The sequence shown here is derived from an EMBL/GenBank/DDBJ whole genome shotgun (WGS) entry which is preliminary data.</text>
</comment>
<dbReference type="EMBL" id="WHJC01000014">
    <property type="protein sequence ID" value="MPQ42611.1"/>
    <property type="molecule type" value="Genomic_DNA"/>
</dbReference>
<reference evidence="2 3" key="1">
    <citation type="submission" date="2019-10" db="EMBL/GenBank/DDBJ databases">
        <title>The Genome Sequence of Clostridium tarantellae Isolated from Fish Brain.</title>
        <authorList>
            <person name="Bano L."/>
            <person name="Kiel M."/>
            <person name="Sales G."/>
            <person name="Doxey A.C."/>
            <person name="Mansfield M.J."/>
            <person name="Schiavone M."/>
            <person name="Rossetto O."/>
            <person name="Pirazzini M."/>
            <person name="Dobrindt U."/>
            <person name="Montecucco C."/>
        </authorList>
    </citation>
    <scope>NUCLEOTIDE SEQUENCE [LARGE SCALE GENOMIC DNA]</scope>
    <source>
        <strain evidence="2 3">DSM 3997</strain>
    </source>
</reference>
<dbReference type="Proteomes" id="UP000430345">
    <property type="component" value="Unassembled WGS sequence"/>
</dbReference>
<dbReference type="RefSeq" id="WP_152887402.1">
    <property type="nucleotide sequence ID" value="NZ_WHJC01000014.1"/>
</dbReference>
<proteinExistence type="predicted"/>
<evidence type="ECO:0000313" key="2">
    <source>
        <dbReference type="EMBL" id="MPQ42611.1"/>
    </source>
</evidence>
<feature type="domain" description="SipL SPOCS" evidence="1">
    <location>
        <begin position="51"/>
        <end position="150"/>
    </location>
</feature>
<dbReference type="AlphaFoldDB" id="A0A6I1MNY0"/>
<evidence type="ECO:0000259" key="1">
    <source>
        <dbReference type="Pfam" id="PF12673"/>
    </source>
</evidence>